<dbReference type="PANTHER" id="PTHR40763">
    <property type="entry name" value="MEMBRANE PROTEIN-RELATED"/>
    <property type="match status" value="1"/>
</dbReference>
<dbReference type="Pfam" id="PF08044">
    <property type="entry name" value="DUF1707"/>
    <property type="match status" value="1"/>
</dbReference>
<dbReference type="Proteomes" id="UP001612812">
    <property type="component" value="Unassembled WGS sequence"/>
</dbReference>
<feature type="transmembrane region" description="Helical" evidence="2">
    <location>
        <begin position="114"/>
        <end position="135"/>
    </location>
</feature>
<evidence type="ECO:0000313" key="4">
    <source>
        <dbReference type="EMBL" id="MFI7263830.1"/>
    </source>
</evidence>
<sequence length="172" mass="18584">MDGQREMRAADRDREATAERLRVALEEGRLGLHEYDERLARAYGARTYADLDEVVADLPGPAPAERSAVVPATAAPPPAPELGAPAPTGQPAAGPEVPAGSDARSRLLHLWMPWLRVAALLLPIWLISVIATGHVAGVWPLWVLGPWGGLVLMQSVGLIGVDHGRKRHDRRR</sequence>
<feature type="domain" description="DUF1707" evidence="3">
    <location>
        <begin position="7"/>
        <end position="59"/>
    </location>
</feature>
<dbReference type="PANTHER" id="PTHR40763:SF4">
    <property type="entry name" value="DUF1707 DOMAIN-CONTAINING PROTEIN"/>
    <property type="match status" value="1"/>
</dbReference>
<feature type="compositionally biased region" description="Low complexity" evidence="1">
    <location>
        <begin position="81"/>
        <end position="95"/>
    </location>
</feature>
<dbReference type="InterPro" id="IPR012551">
    <property type="entry name" value="DUF1707_SHOCT-like"/>
</dbReference>
<evidence type="ECO:0000256" key="1">
    <source>
        <dbReference type="SAM" id="MobiDB-lite"/>
    </source>
</evidence>
<keyword evidence="2" id="KW-0472">Membrane</keyword>
<organism evidence="4 5">
    <name type="scientific">Micromonospora maritima</name>
    <dbReference type="NCBI Taxonomy" id="986711"/>
    <lineage>
        <taxon>Bacteria</taxon>
        <taxon>Bacillati</taxon>
        <taxon>Actinomycetota</taxon>
        <taxon>Actinomycetes</taxon>
        <taxon>Micromonosporales</taxon>
        <taxon>Micromonosporaceae</taxon>
        <taxon>Micromonospora</taxon>
    </lineage>
</organism>
<evidence type="ECO:0000259" key="3">
    <source>
        <dbReference type="Pfam" id="PF08044"/>
    </source>
</evidence>
<feature type="transmembrane region" description="Helical" evidence="2">
    <location>
        <begin position="141"/>
        <end position="161"/>
    </location>
</feature>
<dbReference type="EMBL" id="JBITLE010000005">
    <property type="protein sequence ID" value="MFI7263830.1"/>
    <property type="molecule type" value="Genomic_DNA"/>
</dbReference>
<keyword evidence="2" id="KW-1133">Transmembrane helix</keyword>
<protein>
    <submittedName>
        <fullName evidence="4">DUF1707 domain-containing protein</fullName>
    </submittedName>
</protein>
<keyword evidence="2" id="KW-0812">Transmembrane</keyword>
<keyword evidence="5" id="KW-1185">Reference proteome</keyword>
<evidence type="ECO:0000313" key="5">
    <source>
        <dbReference type="Proteomes" id="UP001612812"/>
    </source>
</evidence>
<feature type="region of interest" description="Disordered" evidence="1">
    <location>
        <begin position="62"/>
        <end position="99"/>
    </location>
</feature>
<dbReference type="RefSeq" id="WP_396769362.1">
    <property type="nucleotide sequence ID" value="NZ_JBITLA010000005.1"/>
</dbReference>
<accession>A0ABW7ZLW3</accession>
<proteinExistence type="predicted"/>
<name>A0ABW7ZLW3_9ACTN</name>
<gene>
    <name evidence="4" type="ORF">ACIBP4_16220</name>
</gene>
<comment type="caution">
    <text evidence="4">The sequence shown here is derived from an EMBL/GenBank/DDBJ whole genome shotgun (WGS) entry which is preliminary data.</text>
</comment>
<evidence type="ECO:0000256" key="2">
    <source>
        <dbReference type="SAM" id="Phobius"/>
    </source>
</evidence>
<reference evidence="4 5" key="1">
    <citation type="submission" date="2024-10" db="EMBL/GenBank/DDBJ databases">
        <title>The Natural Products Discovery Center: Release of the First 8490 Sequenced Strains for Exploring Actinobacteria Biosynthetic Diversity.</title>
        <authorList>
            <person name="Kalkreuter E."/>
            <person name="Kautsar S.A."/>
            <person name="Yang D."/>
            <person name="Bader C.D."/>
            <person name="Teijaro C.N."/>
            <person name="Fluegel L."/>
            <person name="Davis C.M."/>
            <person name="Simpson J.R."/>
            <person name="Lauterbach L."/>
            <person name="Steele A.D."/>
            <person name="Gui C."/>
            <person name="Meng S."/>
            <person name="Li G."/>
            <person name="Viehrig K."/>
            <person name="Ye F."/>
            <person name="Su P."/>
            <person name="Kiefer A.F."/>
            <person name="Nichols A."/>
            <person name="Cepeda A.J."/>
            <person name="Yan W."/>
            <person name="Fan B."/>
            <person name="Jiang Y."/>
            <person name="Adhikari A."/>
            <person name="Zheng C.-J."/>
            <person name="Schuster L."/>
            <person name="Cowan T.M."/>
            <person name="Smanski M.J."/>
            <person name="Chevrette M.G."/>
            <person name="De Carvalho L.P.S."/>
            <person name="Shen B."/>
        </authorList>
    </citation>
    <scope>NUCLEOTIDE SEQUENCE [LARGE SCALE GENOMIC DNA]</scope>
    <source>
        <strain evidence="4 5">NPDC049845</strain>
    </source>
</reference>